<feature type="compositionally biased region" description="Polar residues" evidence="1">
    <location>
        <begin position="262"/>
        <end position="274"/>
    </location>
</feature>
<proteinExistence type="predicted"/>
<dbReference type="Proteomes" id="UP000694251">
    <property type="component" value="Unassembled WGS sequence"/>
</dbReference>
<feature type="compositionally biased region" description="Polar residues" evidence="1">
    <location>
        <begin position="8"/>
        <end position="37"/>
    </location>
</feature>
<feature type="compositionally biased region" description="Basic and acidic residues" evidence="1">
    <location>
        <begin position="252"/>
        <end position="261"/>
    </location>
</feature>
<reference evidence="2 3" key="1">
    <citation type="submission" date="2020-12" db="EMBL/GenBank/DDBJ databases">
        <title>Concerted genomic and epigenomic changes stabilize Arabidopsis allopolyploids.</title>
        <authorList>
            <person name="Chen Z."/>
        </authorList>
    </citation>
    <scope>NUCLEOTIDE SEQUENCE [LARGE SCALE GENOMIC DNA]</scope>
    <source>
        <strain evidence="2">As9502</strain>
        <tissue evidence="2">Leaf</tissue>
    </source>
</reference>
<name>A0A8T1XC13_ARASU</name>
<keyword evidence="3" id="KW-1185">Reference proteome</keyword>
<evidence type="ECO:0000313" key="3">
    <source>
        <dbReference type="Proteomes" id="UP000694251"/>
    </source>
</evidence>
<comment type="caution">
    <text evidence="2">The sequence shown here is derived from an EMBL/GenBank/DDBJ whole genome shotgun (WGS) entry which is preliminary data.</text>
</comment>
<dbReference type="InterPro" id="IPR004252">
    <property type="entry name" value="Probable_transposase_24"/>
</dbReference>
<protein>
    <submittedName>
        <fullName evidence="2">Putative transposase Ptta/En/Spm plant</fullName>
    </submittedName>
</protein>
<dbReference type="Pfam" id="PF03004">
    <property type="entry name" value="Transposase_24"/>
    <property type="match status" value="1"/>
</dbReference>
<accession>A0A8T1XC13</accession>
<evidence type="ECO:0000256" key="1">
    <source>
        <dbReference type="SAM" id="MobiDB-lite"/>
    </source>
</evidence>
<feature type="compositionally biased region" description="Polar residues" evidence="1">
    <location>
        <begin position="52"/>
        <end position="68"/>
    </location>
</feature>
<dbReference type="EMBL" id="JAEFBJ010000059">
    <property type="protein sequence ID" value="KAG7531032.1"/>
    <property type="molecule type" value="Genomic_DNA"/>
</dbReference>
<dbReference type="OrthoDB" id="1107559at2759"/>
<dbReference type="AlphaFoldDB" id="A0A8T1XC13"/>
<organism evidence="2 3">
    <name type="scientific">Arabidopsis suecica</name>
    <name type="common">Swedish thale-cress</name>
    <name type="synonym">Cardaminopsis suecica</name>
    <dbReference type="NCBI Taxonomy" id="45249"/>
    <lineage>
        <taxon>Eukaryota</taxon>
        <taxon>Viridiplantae</taxon>
        <taxon>Streptophyta</taxon>
        <taxon>Embryophyta</taxon>
        <taxon>Tracheophyta</taxon>
        <taxon>Spermatophyta</taxon>
        <taxon>Magnoliopsida</taxon>
        <taxon>eudicotyledons</taxon>
        <taxon>Gunneridae</taxon>
        <taxon>Pentapetalae</taxon>
        <taxon>rosids</taxon>
        <taxon>malvids</taxon>
        <taxon>Brassicales</taxon>
        <taxon>Brassicaceae</taxon>
        <taxon>Camelineae</taxon>
        <taxon>Arabidopsis</taxon>
    </lineage>
</organism>
<gene>
    <name evidence="2" type="ORF">ISN44_Un59g000030</name>
</gene>
<evidence type="ECO:0000313" key="2">
    <source>
        <dbReference type="EMBL" id="KAG7531032.1"/>
    </source>
</evidence>
<feature type="compositionally biased region" description="Polar residues" evidence="1">
    <location>
        <begin position="241"/>
        <end position="251"/>
    </location>
</feature>
<sequence length="274" mass="30696">MQGMSHYRNFTSNREQRSNGSTAAWSSQSSPHSTTRACPQITEPVQRIPSLSPHNTPIQETYQNSTHTPSPPEGIRLCDIVRKWKSKKKETGDKAMPMWMNPEAKKNGGQLPPIVQIMEQTHKRKNGDFIDGFVEQICKEVSAKILEQESQLSPGDSGQPGGLSTASKDQILFEGRYYGVGSIPIIPSAFVDRHAGDDFVDQETYEAEKKRKDKLLKRIQGYDYFFDLIAEDCPAIATTLRTQRSTTQGAQEQREEPRDQTQSELAAVQPSPQA</sequence>
<feature type="region of interest" description="Disordered" evidence="1">
    <location>
        <begin position="241"/>
        <end position="274"/>
    </location>
</feature>
<feature type="region of interest" description="Disordered" evidence="1">
    <location>
        <begin position="1"/>
        <end position="74"/>
    </location>
</feature>